<protein>
    <submittedName>
        <fullName evidence="1">Uncharacterized protein</fullName>
    </submittedName>
</protein>
<keyword evidence="2" id="KW-1185">Reference proteome</keyword>
<sequence length="155" mass="16517">MMQSSDITALIANSGVAFAQWPHEVLPARVADVLQARFRSCGIAAVVPTAWGYLVAIELQGGRKQIALMAHCDADPLWPGTPSCYLDDVIEVTALSYPTVSACSGEGACLALLESDCDTELTDCLLQLFEYGLLERTIALSCYSRPSTSTLACPA</sequence>
<comment type="caution">
    <text evidence="1">The sequence shown here is derived from an EMBL/GenBank/DDBJ whole genome shotgun (WGS) entry which is preliminary data.</text>
</comment>
<evidence type="ECO:0000313" key="1">
    <source>
        <dbReference type="EMBL" id="MBK4736100.1"/>
    </source>
</evidence>
<name>A0A934SVC2_9BURK</name>
<reference evidence="1" key="1">
    <citation type="submission" date="2021-01" db="EMBL/GenBank/DDBJ databases">
        <title>Genome sequence of strain Noviherbaspirillum sp. DKR-6.</title>
        <authorList>
            <person name="Chaudhary D.K."/>
        </authorList>
    </citation>
    <scope>NUCLEOTIDE SEQUENCE</scope>
    <source>
        <strain evidence="1">DKR-6</strain>
    </source>
</reference>
<organism evidence="1 2">
    <name type="scientific">Noviherbaspirillum pedocola</name>
    <dbReference type="NCBI Taxonomy" id="2801341"/>
    <lineage>
        <taxon>Bacteria</taxon>
        <taxon>Pseudomonadati</taxon>
        <taxon>Pseudomonadota</taxon>
        <taxon>Betaproteobacteria</taxon>
        <taxon>Burkholderiales</taxon>
        <taxon>Oxalobacteraceae</taxon>
        <taxon>Noviherbaspirillum</taxon>
    </lineage>
</organism>
<dbReference type="AlphaFoldDB" id="A0A934SVC2"/>
<dbReference type="Proteomes" id="UP000622890">
    <property type="component" value="Unassembled WGS sequence"/>
</dbReference>
<evidence type="ECO:0000313" key="2">
    <source>
        <dbReference type="Proteomes" id="UP000622890"/>
    </source>
</evidence>
<dbReference type="RefSeq" id="WP_200593212.1">
    <property type="nucleotide sequence ID" value="NZ_JAEPBG010000006.1"/>
</dbReference>
<proteinExistence type="predicted"/>
<gene>
    <name evidence="1" type="ORF">JJB74_15870</name>
</gene>
<dbReference type="EMBL" id="JAEPBG010000006">
    <property type="protein sequence ID" value="MBK4736100.1"/>
    <property type="molecule type" value="Genomic_DNA"/>
</dbReference>
<accession>A0A934SVC2</accession>